<evidence type="ECO:0000256" key="4">
    <source>
        <dbReference type="ARBA" id="ARBA00044955"/>
    </source>
</evidence>
<dbReference type="PANTHER" id="PTHR34997">
    <property type="entry name" value="AM15"/>
    <property type="match status" value="1"/>
</dbReference>
<dbReference type="GO" id="GO:0008061">
    <property type="term" value="F:chitin binding"/>
    <property type="evidence" value="ECO:0007669"/>
    <property type="project" value="UniProtKB-KW"/>
</dbReference>
<comment type="similarity">
    <text evidence="4">Belongs to the secreted LysM effector family.</text>
</comment>
<keyword evidence="1" id="KW-0147">Chitin-binding</keyword>
<protein>
    <submittedName>
        <fullName evidence="7">LysM domain-containing protein</fullName>
    </submittedName>
</protein>
<dbReference type="InterPro" id="IPR018392">
    <property type="entry name" value="LysM"/>
</dbReference>
<dbReference type="SMART" id="SM00257">
    <property type="entry name" value="LysM"/>
    <property type="match status" value="3"/>
</dbReference>
<evidence type="ECO:0000313" key="8">
    <source>
        <dbReference type="Proteomes" id="UP001281614"/>
    </source>
</evidence>
<evidence type="ECO:0000256" key="5">
    <source>
        <dbReference type="SAM" id="SignalP"/>
    </source>
</evidence>
<dbReference type="EMBL" id="VYYT01000146">
    <property type="protein sequence ID" value="KAK2763373.1"/>
    <property type="molecule type" value="Genomic_DNA"/>
</dbReference>
<gene>
    <name evidence="7" type="ORF">CKAH01_04967</name>
</gene>
<feature type="domain" description="LysM" evidence="6">
    <location>
        <begin position="229"/>
        <end position="275"/>
    </location>
</feature>
<evidence type="ECO:0000256" key="2">
    <source>
        <dbReference type="ARBA" id="ARBA00022729"/>
    </source>
</evidence>
<keyword evidence="8" id="KW-1185">Reference proteome</keyword>
<proteinExistence type="inferred from homology"/>
<dbReference type="AlphaFoldDB" id="A0AAE0D9E9"/>
<feature type="domain" description="LysM" evidence="6">
    <location>
        <begin position="315"/>
        <end position="361"/>
    </location>
</feature>
<dbReference type="InterPro" id="IPR036779">
    <property type="entry name" value="LysM_dom_sf"/>
</dbReference>
<feature type="domain" description="LysM" evidence="6">
    <location>
        <begin position="140"/>
        <end position="186"/>
    </location>
</feature>
<comment type="caution">
    <text evidence="7">The sequence shown here is derived from an EMBL/GenBank/DDBJ whole genome shotgun (WGS) entry which is preliminary data.</text>
</comment>
<evidence type="ECO:0000259" key="6">
    <source>
        <dbReference type="PROSITE" id="PS51782"/>
    </source>
</evidence>
<dbReference type="SUPFAM" id="SSF54106">
    <property type="entry name" value="LysM domain"/>
    <property type="match status" value="2"/>
</dbReference>
<dbReference type="PANTHER" id="PTHR34997:SF2">
    <property type="entry name" value="LYSM DOMAIN-CONTAINING PROTEIN-RELATED"/>
    <property type="match status" value="1"/>
</dbReference>
<feature type="chain" id="PRO_5041897870" evidence="5">
    <location>
        <begin position="20"/>
        <end position="363"/>
    </location>
</feature>
<evidence type="ECO:0000256" key="1">
    <source>
        <dbReference type="ARBA" id="ARBA00022669"/>
    </source>
</evidence>
<reference evidence="7" key="1">
    <citation type="submission" date="2023-02" db="EMBL/GenBank/DDBJ databases">
        <title>Colletotrichum kahawae CIFC_Que2 genome sequencing and assembly.</title>
        <authorList>
            <person name="Baroncelli R."/>
        </authorList>
    </citation>
    <scope>NUCLEOTIDE SEQUENCE</scope>
    <source>
        <strain evidence="7">CIFC_Que2</strain>
    </source>
</reference>
<evidence type="ECO:0000313" key="7">
    <source>
        <dbReference type="EMBL" id="KAK2763373.1"/>
    </source>
</evidence>
<organism evidence="7 8">
    <name type="scientific">Colletotrichum kahawae</name>
    <name type="common">Coffee berry disease fungus</name>
    <dbReference type="NCBI Taxonomy" id="34407"/>
    <lineage>
        <taxon>Eukaryota</taxon>
        <taxon>Fungi</taxon>
        <taxon>Dikarya</taxon>
        <taxon>Ascomycota</taxon>
        <taxon>Pezizomycotina</taxon>
        <taxon>Sordariomycetes</taxon>
        <taxon>Hypocreomycetidae</taxon>
        <taxon>Glomerellales</taxon>
        <taxon>Glomerellaceae</taxon>
        <taxon>Colletotrichum</taxon>
        <taxon>Colletotrichum gloeosporioides species complex</taxon>
    </lineage>
</organism>
<dbReference type="PROSITE" id="PS51782">
    <property type="entry name" value="LYSM"/>
    <property type="match status" value="3"/>
</dbReference>
<dbReference type="Gene3D" id="3.10.350.10">
    <property type="entry name" value="LysM domain"/>
    <property type="match status" value="4"/>
</dbReference>
<evidence type="ECO:0000256" key="3">
    <source>
        <dbReference type="ARBA" id="ARBA00023026"/>
    </source>
</evidence>
<keyword evidence="2 5" id="KW-0732">Signal</keyword>
<dbReference type="InterPro" id="IPR052210">
    <property type="entry name" value="LysM1-like"/>
</dbReference>
<name>A0AAE0D9E9_COLKA</name>
<sequence length="363" mass="37939">MKVALQSALLAQFLCLGAAQFTEPPPSTADPSTIKDCTWWFVAGASDTCDRVTATYGLTQAQLVRYNPILSSSCTFITGNSYCIEQNWGAEPEPEPTTAAPGAPTTFTTTTRAATTTTAPGNGIATPQPIQPGMVTNCNEFYFVAQGTSCSEVLSSQQITLADFAKWNPAVGSECTGMWAEVNVCVGVIGGTTPPSTTSAPVITTTTAAGNGIQTPQPTQPGMVTNCNKFHWISPGDSCGQVISHQGISLADFVKWNPTVGNDCTGMWASINVCVGVIGGTTPTTTTQATTTTSAGNGVQTPQPTQPGMVTNCKKFHYVSAGNTCDQIISYQGITLANFIQWNTGVGSSCQNMWANTYVCVGV</sequence>
<dbReference type="Proteomes" id="UP001281614">
    <property type="component" value="Unassembled WGS sequence"/>
</dbReference>
<keyword evidence="3" id="KW-0843">Virulence</keyword>
<accession>A0AAE0D9E9</accession>
<feature type="signal peptide" evidence="5">
    <location>
        <begin position="1"/>
        <end position="19"/>
    </location>
</feature>
<dbReference type="CDD" id="cd00118">
    <property type="entry name" value="LysM"/>
    <property type="match status" value="2"/>
</dbReference>